<dbReference type="PANTHER" id="PTHR48023:SF4">
    <property type="entry name" value="D-XYLOSE-PROTON SYMPORTER-LIKE 2"/>
    <property type="match status" value="1"/>
</dbReference>
<dbReference type="InterPro" id="IPR036259">
    <property type="entry name" value="MFS_trans_sf"/>
</dbReference>
<dbReference type="PANTHER" id="PTHR48023">
    <property type="entry name" value="D-XYLOSE-PROTON SYMPORTER-LIKE 2"/>
    <property type="match status" value="1"/>
</dbReference>
<evidence type="ECO:0000256" key="2">
    <source>
        <dbReference type="ARBA" id="ARBA00010992"/>
    </source>
</evidence>
<keyword evidence="7 10" id="KW-1133">Transmembrane helix</keyword>
<organism evidence="12 13">
    <name type="scientific">Roseivirga pacifica</name>
    <dbReference type="NCBI Taxonomy" id="1267423"/>
    <lineage>
        <taxon>Bacteria</taxon>
        <taxon>Pseudomonadati</taxon>
        <taxon>Bacteroidota</taxon>
        <taxon>Cytophagia</taxon>
        <taxon>Cytophagales</taxon>
        <taxon>Roseivirgaceae</taxon>
        <taxon>Roseivirga</taxon>
    </lineage>
</organism>
<keyword evidence="5" id="KW-0762">Sugar transport</keyword>
<evidence type="ECO:0000256" key="8">
    <source>
        <dbReference type="ARBA" id="ARBA00023136"/>
    </source>
</evidence>
<accession>A0A1I0MGG2</accession>
<evidence type="ECO:0000259" key="11">
    <source>
        <dbReference type="PROSITE" id="PS50850"/>
    </source>
</evidence>
<feature type="domain" description="Major facilitator superfamily (MFS) profile" evidence="11">
    <location>
        <begin position="29"/>
        <end position="478"/>
    </location>
</feature>
<dbReference type="InterPro" id="IPR050820">
    <property type="entry name" value="MFS_Sugar_Transporter"/>
</dbReference>
<dbReference type="Gene3D" id="1.20.1250.20">
    <property type="entry name" value="MFS general substrate transporter like domains"/>
    <property type="match status" value="2"/>
</dbReference>
<dbReference type="NCBIfam" id="TIGR00879">
    <property type="entry name" value="SP"/>
    <property type="match status" value="1"/>
</dbReference>
<dbReference type="InterPro" id="IPR005829">
    <property type="entry name" value="Sugar_transporter_CS"/>
</dbReference>
<reference evidence="13" key="1">
    <citation type="submission" date="2016-10" db="EMBL/GenBank/DDBJ databases">
        <authorList>
            <person name="Varghese N."/>
            <person name="Submissions S."/>
        </authorList>
    </citation>
    <scope>NUCLEOTIDE SEQUENCE [LARGE SCALE GENOMIC DNA]</scope>
    <source>
        <strain evidence="13">CGMCC 1.12402</strain>
    </source>
</reference>
<feature type="transmembrane region" description="Helical" evidence="10">
    <location>
        <begin position="423"/>
        <end position="447"/>
    </location>
</feature>
<name>A0A1I0MGG2_9BACT</name>
<feature type="transmembrane region" description="Helical" evidence="10">
    <location>
        <begin position="193"/>
        <end position="214"/>
    </location>
</feature>
<dbReference type="InterPro" id="IPR047984">
    <property type="entry name" value="XylE-like"/>
</dbReference>
<comment type="similarity">
    <text evidence="2 9">Belongs to the major facilitator superfamily. Sugar transporter (TC 2.A.1.1) family.</text>
</comment>
<evidence type="ECO:0000313" key="12">
    <source>
        <dbReference type="EMBL" id="SEV87054.1"/>
    </source>
</evidence>
<dbReference type="InterPro" id="IPR003663">
    <property type="entry name" value="Sugar/inositol_transpt"/>
</dbReference>
<feature type="transmembrane region" description="Helical" evidence="10">
    <location>
        <begin position="277"/>
        <end position="302"/>
    </location>
</feature>
<feature type="transmembrane region" description="Helical" evidence="10">
    <location>
        <begin position="314"/>
        <end position="336"/>
    </location>
</feature>
<dbReference type="STRING" id="1267423.SAMN05216290_0353"/>
<feature type="transmembrane region" description="Helical" evidence="10">
    <location>
        <begin position="453"/>
        <end position="475"/>
    </location>
</feature>
<dbReference type="Proteomes" id="UP000199437">
    <property type="component" value="Unassembled WGS sequence"/>
</dbReference>
<dbReference type="PROSITE" id="PS00217">
    <property type="entry name" value="SUGAR_TRANSPORT_2"/>
    <property type="match status" value="1"/>
</dbReference>
<keyword evidence="4" id="KW-1003">Cell membrane</keyword>
<protein>
    <submittedName>
        <fullName evidence="12">MFS transporter, SP family, sugar:H+ symporter</fullName>
    </submittedName>
</protein>
<evidence type="ECO:0000256" key="9">
    <source>
        <dbReference type="RuleBase" id="RU003346"/>
    </source>
</evidence>
<evidence type="ECO:0000256" key="1">
    <source>
        <dbReference type="ARBA" id="ARBA00004651"/>
    </source>
</evidence>
<feature type="transmembrane region" description="Helical" evidence="10">
    <location>
        <begin position="120"/>
        <end position="141"/>
    </location>
</feature>
<dbReference type="PROSITE" id="PS00216">
    <property type="entry name" value="SUGAR_TRANSPORT_1"/>
    <property type="match status" value="2"/>
</dbReference>
<dbReference type="PRINTS" id="PR00171">
    <property type="entry name" value="SUGRTRNSPORT"/>
</dbReference>
<dbReference type="Pfam" id="PF00083">
    <property type="entry name" value="Sugar_tr"/>
    <property type="match status" value="1"/>
</dbReference>
<evidence type="ECO:0000256" key="5">
    <source>
        <dbReference type="ARBA" id="ARBA00022597"/>
    </source>
</evidence>
<comment type="subcellular location">
    <subcellularLocation>
        <location evidence="1">Cell membrane</location>
        <topology evidence="1">Multi-pass membrane protein</topology>
    </subcellularLocation>
</comment>
<dbReference type="AlphaFoldDB" id="A0A1I0MGG2"/>
<keyword evidence="6 10" id="KW-0812">Transmembrane</keyword>
<feature type="transmembrane region" description="Helical" evidence="10">
    <location>
        <begin position="95"/>
        <end position="114"/>
    </location>
</feature>
<evidence type="ECO:0000256" key="6">
    <source>
        <dbReference type="ARBA" id="ARBA00022692"/>
    </source>
</evidence>
<feature type="transmembrane region" description="Helical" evidence="10">
    <location>
        <begin position="343"/>
        <end position="364"/>
    </location>
</feature>
<evidence type="ECO:0000256" key="10">
    <source>
        <dbReference type="SAM" id="Phobius"/>
    </source>
</evidence>
<dbReference type="GO" id="GO:0022857">
    <property type="term" value="F:transmembrane transporter activity"/>
    <property type="evidence" value="ECO:0007669"/>
    <property type="project" value="InterPro"/>
</dbReference>
<dbReference type="FunFam" id="1.20.1250.20:FF:000122">
    <property type="entry name" value="D-xylose transporter XylE"/>
    <property type="match status" value="1"/>
</dbReference>
<evidence type="ECO:0000256" key="7">
    <source>
        <dbReference type="ARBA" id="ARBA00022989"/>
    </source>
</evidence>
<feature type="transmembrane region" description="Helical" evidence="10">
    <location>
        <begin position="153"/>
        <end position="173"/>
    </location>
</feature>
<keyword evidence="8 10" id="KW-0472">Membrane</keyword>
<feature type="transmembrane region" description="Helical" evidence="10">
    <location>
        <begin position="63"/>
        <end position="83"/>
    </location>
</feature>
<keyword evidence="13" id="KW-1185">Reference proteome</keyword>
<feature type="transmembrane region" description="Helical" evidence="10">
    <location>
        <begin position="24"/>
        <end position="43"/>
    </location>
</feature>
<proteinExistence type="inferred from homology"/>
<evidence type="ECO:0000256" key="4">
    <source>
        <dbReference type="ARBA" id="ARBA00022475"/>
    </source>
</evidence>
<dbReference type="SUPFAM" id="SSF103473">
    <property type="entry name" value="MFS general substrate transporter"/>
    <property type="match status" value="1"/>
</dbReference>
<dbReference type="CDD" id="cd17359">
    <property type="entry name" value="MFS_XylE_like"/>
    <property type="match status" value="1"/>
</dbReference>
<dbReference type="GO" id="GO:0005886">
    <property type="term" value="C:plasma membrane"/>
    <property type="evidence" value="ECO:0007669"/>
    <property type="project" value="UniProtKB-SubCell"/>
</dbReference>
<sequence length="487" mass="52300">MLNWVDFLDQTLTILKTEEKVNNLYVVGISLVATLGGFLFGFDSGVINGTVDGLQVAFNAEDIGSGFNVASMLLGCAAGAFFAGRLSDLYGRRSMLIVSALFFIVSAFGSGIATSSGEFIVYRILGGLAVGAASVMAPAYISEIAPAKYRGALATIQQIAIVLGLFFSFLSNYELVIFSGSSKNVLWWDYETWRWMFWMELVPAAVFLISLFFIPESPRYLVAKQKQSKAEQVLSKLYGAVVGKRKVADIDASLAKDGHKPSFKDLYDKVKGKVKPIVWVGIGLAVFQQFVGINVVFYYGAVLWQAVGFGESDALLINVLSGALSIVAVVIALLLVDKIGRKPLLLIGSIGMSVTLALVVIAFTSGSLVADPVTGEESLQLSDAMGMLALIAANAYVVFFNASWGPVMWVMLGEMFPNQIRGVGLAVAGLAQWGANFLVTLTFPVLLGSAGLAFAYSLYTIGAIISIFFVAKYVYETKGKELEEMTA</sequence>
<gene>
    <name evidence="12" type="ORF">SAMN05216290_0353</name>
</gene>
<keyword evidence="3 9" id="KW-0813">Transport</keyword>
<dbReference type="PROSITE" id="PS50850">
    <property type="entry name" value="MFS"/>
    <property type="match status" value="1"/>
</dbReference>
<dbReference type="EMBL" id="FOIR01000001">
    <property type="protein sequence ID" value="SEV87054.1"/>
    <property type="molecule type" value="Genomic_DNA"/>
</dbReference>
<dbReference type="InterPro" id="IPR020846">
    <property type="entry name" value="MFS_dom"/>
</dbReference>
<evidence type="ECO:0000256" key="3">
    <source>
        <dbReference type="ARBA" id="ARBA00022448"/>
    </source>
</evidence>
<evidence type="ECO:0000313" key="13">
    <source>
        <dbReference type="Proteomes" id="UP000199437"/>
    </source>
</evidence>
<dbReference type="InterPro" id="IPR005828">
    <property type="entry name" value="MFS_sugar_transport-like"/>
</dbReference>
<feature type="transmembrane region" description="Helical" evidence="10">
    <location>
        <begin position="384"/>
        <end position="411"/>
    </location>
</feature>